<accession>A0AAV7TKV3</accession>
<sequence>MGNSMRGCWEGGAGTGVAAVPVAGVVTEVSATTRELPSEEVSVSKLSPPVSDVVLPSPSVPLEVSVCCFWVQVHGLDAVVRWMGEDTGDVCMDVMKAAASEVCVLLGVVMMMIVDDDVVHVGVCVDDAGREVVGEEGETAEIVDVGVSSTGWCLCECLWDKVWCLCLPVTLLGVVLCACSSVSVLGMGWGSGEWDWAVEVGGGMVETGTMAAIREEARAWIDLCWATNPV</sequence>
<protein>
    <submittedName>
        <fullName evidence="1">Uncharacterized protein</fullName>
    </submittedName>
</protein>
<dbReference type="Proteomes" id="UP001066276">
    <property type="component" value="Chromosome 3_2"/>
</dbReference>
<keyword evidence="2" id="KW-1185">Reference proteome</keyword>
<evidence type="ECO:0000313" key="2">
    <source>
        <dbReference type="Proteomes" id="UP001066276"/>
    </source>
</evidence>
<dbReference type="EMBL" id="JANPWB010000006">
    <property type="protein sequence ID" value="KAJ1177229.1"/>
    <property type="molecule type" value="Genomic_DNA"/>
</dbReference>
<dbReference type="AlphaFoldDB" id="A0AAV7TKV3"/>
<comment type="caution">
    <text evidence="1">The sequence shown here is derived from an EMBL/GenBank/DDBJ whole genome shotgun (WGS) entry which is preliminary data.</text>
</comment>
<reference evidence="1" key="1">
    <citation type="journal article" date="2022" name="bioRxiv">
        <title>Sequencing and chromosome-scale assembly of the giantPleurodeles waltlgenome.</title>
        <authorList>
            <person name="Brown T."/>
            <person name="Elewa A."/>
            <person name="Iarovenko S."/>
            <person name="Subramanian E."/>
            <person name="Araus A.J."/>
            <person name="Petzold A."/>
            <person name="Susuki M."/>
            <person name="Suzuki K.-i.T."/>
            <person name="Hayashi T."/>
            <person name="Toyoda A."/>
            <person name="Oliveira C."/>
            <person name="Osipova E."/>
            <person name="Leigh N.D."/>
            <person name="Simon A."/>
            <person name="Yun M.H."/>
        </authorList>
    </citation>
    <scope>NUCLEOTIDE SEQUENCE</scope>
    <source>
        <strain evidence="1">20211129_DDA</strain>
        <tissue evidence="1">Liver</tissue>
    </source>
</reference>
<organism evidence="1 2">
    <name type="scientific">Pleurodeles waltl</name>
    <name type="common">Iberian ribbed newt</name>
    <dbReference type="NCBI Taxonomy" id="8319"/>
    <lineage>
        <taxon>Eukaryota</taxon>
        <taxon>Metazoa</taxon>
        <taxon>Chordata</taxon>
        <taxon>Craniata</taxon>
        <taxon>Vertebrata</taxon>
        <taxon>Euteleostomi</taxon>
        <taxon>Amphibia</taxon>
        <taxon>Batrachia</taxon>
        <taxon>Caudata</taxon>
        <taxon>Salamandroidea</taxon>
        <taxon>Salamandridae</taxon>
        <taxon>Pleurodelinae</taxon>
        <taxon>Pleurodeles</taxon>
    </lineage>
</organism>
<evidence type="ECO:0000313" key="1">
    <source>
        <dbReference type="EMBL" id="KAJ1177229.1"/>
    </source>
</evidence>
<proteinExistence type="predicted"/>
<name>A0AAV7TKV3_PLEWA</name>
<gene>
    <name evidence="1" type="ORF">NDU88_002490</name>
</gene>